<evidence type="ECO:0000313" key="3">
    <source>
        <dbReference type="EMBL" id="TCJ12075.1"/>
    </source>
</evidence>
<name>A0A4R1B7A1_9BACT</name>
<reference evidence="3 4" key="1">
    <citation type="submission" date="2019-03" db="EMBL/GenBank/DDBJ databases">
        <authorList>
            <person name="Kim M.K.M."/>
        </authorList>
    </citation>
    <scope>NUCLEOTIDE SEQUENCE [LARGE SCALE GENOMIC DNA]</scope>
    <source>
        <strain evidence="3 4">17J68-12</strain>
    </source>
</reference>
<feature type="domain" description="Antitoxin Xre-like helix-turn-helix" evidence="2">
    <location>
        <begin position="45"/>
        <end position="104"/>
    </location>
</feature>
<dbReference type="InterPro" id="IPR024467">
    <property type="entry name" value="Xre/MbcA/ParS-like_toxin-bd"/>
</dbReference>
<feature type="domain" description="Antitoxin Xre/MbcA/ParS-like toxin-binding" evidence="1">
    <location>
        <begin position="113"/>
        <end position="160"/>
    </location>
</feature>
<dbReference type="NCBIfam" id="TIGR02293">
    <property type="entry name" value="TAS_TIGR02293"/>
    <property type="match status" value="1"/>
</dbReference>
<dbReference type="Pfam" id="PF20432">
    <property type="entry name" value="Xre-like-HTH"/>
    <property type="match status" value="1"/>
</dbReference>
<comment type="caution">
    <text evidence="3">The sequence shown here is derived from an EMBL/GenBank/DDBJ whole genome shotgun (WGS) entry which is preliminary data.</text>
</comment>
<evidence type="ECO:0000259" key="1">
    <source>
        <dbReference type="Pfam" id="PF09722"/>
    </source>
</evidence>
<dbReference type="Proteomes" id="UP000295334">
    <property type="component" value="Unassembled WGS sequence"/>
</dbReference>
<evidence type="ECO:0000259" key="2">
    <source>
        <dbReference type="Pfam" id="PF20432"/>
    </source>
</evidence>
<dbReference type="GO" id="GO:0003677">
    <property type="term" value="F:DNA binding"/>
    <property type="evidence" value="ECO:0007669"/>
    <property type="project" value="InterPro"/>
</dbReference>
<dbReference type="InterPro" id="IPR046847">
    <property type="entry name" value="Xre-like_HTH"/>
</dbReference>
<accession>A0A4R1B7A1</accession>
<protein>
    <submittedName>
        <fullName evidence="3">DUF2384 domain-containing protein</fullName>
    </submittedName>
</protein>
<proteinExistence type="predicted"/>
<dbReference type="AlphaFoldDB" id="A0A4R1B7A1"/>
<gene>
    <name evidence="3" type="ORF">EPD60_16085</name>
</gene>
<dbReference type="Pfam" id="PF09722">
    <property type="entry name" value="Xre_MbcA_ParS_C"/>
    <property type="match status" value="1"/>
</dbReference>
<dbReference type="EMBL" id="SJZI01000052">
    <property type="protein sequence ID" value="TCJ12075.1"/>
    <property type="molecule type" value="Genomic_DNA"/>
</dbReference>
<organism evidence="3 4">
    <name type="scientific">Flaviaesturariibacter flavus</name>
    <dbReference type="NCBI Taxonomy" id="2502780"/>
    <lineage>
        <taxon>Bacteria</taxon>
        <taxon>Pseudomonadati</taxon>
        <taxon>Bacteroidota</taxon>
        <taxon>Chitinophagia</taxon>
        <taxon>Chitinophagales</taxon>
        <taxon>Chitinophagaceae</taxon>
        <taxon>Flaviaestuariibacter</taxon>
    </lineage>
</organism>
<dbReference type="OrthoDB" id="5770459at2"/>
<dbReference type="RefSeq" id="WP_131450551.1">
    <property type="nucleotide sequence ID" value="NZ_SJZI01000052.1"/>
</dbReference>
<evidence type="ECO:0000313" key="4">
    <source>
        <dbReference type="Proteomes" id="UP000295334"/>
    </source>
</evidence>
<sequence>MAQRSSAGRRSKGAWYSLLPIKGGKSPADGTIAHLSDDDKNLLAIIELVRAGVSVHDFNEISKITPFSQAEWAGYLQVSERTMQRNQKEQKPWPAIQSERIIELTMLYQYGVSVFGDQDAFNTWLGERNIALGGYVPKELLDTKFGVTLVKDALGRIEHGLFA</sequence>
<keyword evidence="4" id="KW-1185">Reference proteome</keyword>
<dbReference type="InterPro" id="IPR011979">
    <property type="entry name" value="Antitox_Xre"/>
</dbReference>